<reference evidence="1" key="1">
    <citation type="submission" date="2020-08" db="EMBL/GenBank/DDBJ databases">
        <title>Functional genomics of gut bacteria from endangered species of beetles.</title>
        <authorList>
            <person name="Carlos-Shanley C."/>
        </authorList>
    </citation>
    <scope>NUCLEOTIDE SEQUENCE [LARGE SCALE GENOMIC DNA]</scope>
    <source>
        <strain evidence="1">S00060</strain>
    </source>
</reference>
<sequence>MWVVTVINAYSRENNIIMFEFKTEREARETFVKLQNHKIFSEIICCYNPASPLAVN</sequence>
<organism evidence="1 2">
    <name type="scientific">Priestia aryabhattai</name>
    <name type="common">Bacillus aryabhattai</name>
    <dbReference type="NCBI Taxonomy" id="412384"/>
    <lineage>
        <taxon>Bacteria</taxon>
        <taxon>Bacillati</taxon>
        <taxon>Bacillota</taxon>
        <taxon>Bacilli</taxon>
        <taxon>Bacillales</taxon>
        <taxon>Bacillaceae</taxon>
        <taxon>Priestia</taxon>
    </lineage>
</organism>
<keyword evidence="2" id="KW-1185">Reference proteome</keyword>
<proteinExistence type="predicted"/>
<name>A0A7W3N5Z2_PRIAR</name>
<comment type="caution">
    <text evidence="1">The sequence shown here is derived from an EMBL/GenBank/DDBJ whole genome shotgun (WGS) entry which is preliminary data.</text>
</comment>
<dbReference type="RefSeq" id="WP_168761135.1">
    <property type="nucleotide sequence ID" value="NZ_CP041519.1"/>
</dbReference>
<dbReference type="Proteomes" id="UP000543174">
    <property type="component" value="Unassembled WGS sequence"/>
</dbReference>
<evidence type="ECO:0000313" key="1">
    <source>
        <dbReference type="EMBL" id="MBA9036936.1"/>
    </source>
</evidence>
<accession>A0A7W3N5Z2</accession>
<evidence type="ECO:0000313" key="2">
    <source>
        <dbReference type="Proteomes" id="UP000543174"/>
    </source>
</evidence>
<dbReference type="AlphaFoldDB" id="A0A7W3N5Z2"/>
<evidence type="ECO:0008006" key="3">
    <source>
        <dbReference type="Google" id="ProtNLM"/>
    </source>
</evidence>
<gene>
    <name evidence="1" type="ORF">HNP21_000025</name>
</gene>
<protein>
    <recommendedName>
        <fullName evidence="3">RRM domain-containing protein</fullName>
    </recommendedName>
</protein>
<dbReference type="EMBL" id="JACJHT010000001">
    <property type="protein sequence ID" value="MBA9036936.1"/>
    <property type="molecule type" value="Genomic_DNA"/>
</dbReference>